<dbReference type="Gene3D" id="1.10.490.10">
    <property type="entry name" value="Globins"/>
    <property type="match status" value="1"/>
</dbReference>
<gene>
    <name evidence="5" type="ORF">LNKW23_11880</name>
</gene>
<proteinExistence type="predicted"/>
<keyword evidence="2" id="KW-0349">Heme</keyword>
<organism evidence="5 6">
    <name type="scientific">Paralimibaculum aggregatum</name>
    <dbReference type="NCBI Taxonomy" id="3036245"/>
    <lineage>
        <taxon>Bacteria</taxon>
        <taxon>Pseudomonadati</taxon>
        <taxon>Pseudomonadota</taxon>
        <taxon>Alphaproteobacteria</taxon>
        <taxon>Rhodobacterales</taxon>
        <taxon>Paracoccaceae</taxon>
        <taxon>Paralimibaculum</taxon>
    </lineage>
</organism>
<sequence length="119" mass="12956">MNQKTLYEKYGGFAQINRIVMAFYDGLLDSDEVGPYFDDVDMKRLIDHQTKFVAALMGGPAEFGDDHLRRAHASLGITDAHFDEMKAILGGTLADHGVAAEDVATVLAAIESRRGLVVA</sequence>
<evidence type="ECO:0000256" key="4">
    <source>
        <dbReference type="ARBA" id="ARBA00023004"/>
    </source>
</evidence>
<evidence type="ECO:0000256" key="2">
    <source>
        <dbReference type="ARBA" id="ARBA00022617"/>
    </source>
</evidence>
<protein>
    <submittedName>
        <fullName evidence="5">Group 1 truncated hemoglobin</fullName>
    </submittedName>
</protein>
<keyword evidence="1" id="KW-0813">Transport</keyword>
<dbReference type="SUPFAM" id="SSF46458">
    <property type="entry name" value="Globin-like"/>
    <property type="match status" value="1"/>
</dbReference>
<reference evidence="5 6" key="1">
    <citation type="submission" date="2023-04" db="EMBL/GenBank/DDBJ databases">
        <title>Marinoamorphus aggregata gen. nov., sp. Nov., isolate from tissue of brittle star Ophioplocus japonicus.</title>
        <authorList>
            <person name="Kawano K."/>
            <person name="Sawayama S."/>
            <person name="Nakagawa S."/>
        </authorList>
    </citation>
    <scope>NUCLEOTIDE SEQUENCE [LARGE SCALE GENOMIC DNA]</scope>
    <source>
        <strain evidence="5 6">NKW23</strain>
    </source>
</reference>
<dbReference type="InterPro" id="IPR001486">
    <property type="entry name" value="Hemoglobin_trunc"/>
</dbReference>
<keyword evidence="3" id="KW-0479">Metal-binding</keyword>
<dbReference type="CDD" id="cd00454">
    <property type="entry name" value="TrHb1_N"/>
    <property type="match status" value="1"/>
</dbReference>
<dbReference type="InterPro" id="IPR012292">
    <property type="entry name" value="Globin/Proto"/>
</dbReference>
<dbReference type="InterPro" id="IPR009050">
    <property type="entry name" value="Globin-like_sf"/>
</dbReference>
<evidence type="ECO:0000313" key="6">
    <source>
        <dbReference type="Proteomes" id="UP001239909"/>
    </source>
</evidence>
<comment type="caution">
    <text evidence="5">The sequence shown here is derived from an EMBL/GenBank/DDBJ whole genome shotgun (WGS) entry which is preliminary data.</text>
</comment>
<accession>A0ABQ6LF60</accession>
<dbReference type="RefSeq" id="WP_285670721.1">
    <property type="nucleotide sequence ID" value="NZ_BSYI01000007.1"/>
</dbReference>
<dbReference type="EMBL" id="BSYI01000007">
    <property type="protein sequence ID" value="GMG81975.1"/>
    <property type="molecule type" value="Genomic_DNA"/>
</dbReference>
<evidence type="ECO:0000313" key="5">
    <source>
        <dbReference type="EMBL" id="GMG81975.1"/>
    </source>
</evidence>
<keyword evidence="4" id="KW-0408">Iron</keyword>
<name>A0ABQ6LF60_9RHOB</name>
<dbReference type="Pfam" id="PF01152">
    <property type="entry name" value="Bac_globin"/>
    <property type="match status" value="1"/>
</dbReference>
<evidence type="ECO:0000256" key="1">
    <source>
        <dbReference type="ARBA" id="ARBA00022448"/>
    </source>
</evidence>
<keyword evidence="6" id="KW-1185">Reference proteome</keyword>
<evidence type="ECO:0000256" key="3">
    <source>
        <dbReference type="ARBA" id="ARBA00022723"/>
    </source>
</evidence>
<dbReference type="Proteomes" id="UP001239909">
    <property type="component" value="Unassembled WGS sequence"/>
</dbReference>